<feature type="coiled-coil region" evidence="1">
    <location>
        <begin position="42"/>
        <end position="69"/>
    </location>
</feature>
<name>A0ABR0AWF5_9CRUS</name>
<dbReference type="EMBL" id="JAOYFB010000039">
    <property type="protein sequence ID" value="KAK4029440.1"/>
    <property type="molecule type" value="Genomic_DNA"/>
</dbReference>
<sequence>MANPRDEFIQYFYGLPLFLQTHSSCSFLARNARKTGQLSTENVSLQSEVKSQRELIEQLESDVSSLQHLSTLNRGEAESSVGLALHVKICHVSTEKVPFEKIDQMLGRGAGLH</sequence>
<dbReference type="Proteomes" id="UP001234178">
    <property type="component" value="Unassembled WGS sequence"/>
</dbReference>
<keyword evidence="1" id="KW-0175">Coiled coil</keyword>
<proteinExistence type="predicted"/>
<evidence type="ECO:0000313" key="3">
    <source>
        <dbReference type="Proteomes" id="UP001234178"/>
    </source>
</evidence>
<protein>
    <submittedName>
        <fullName evidence="2">Uncharacterized protein</fullName>
    </submittedName>
</protein>
<evidence type="ECO:0000313" key="2">
    <source>
        <dbReference type="EMBL" id="KAK4029440.1"/>
    </source>
</evidence>
<accession>A0ABR0AWF5</accession>
<organism evidence="2 3">
    <name type="scientific">Daphnia magna</name>
    <dbReference type="NCBI Taxonomy" id="35525"/>
    <lineage>
        <taxon>Eukaryota</taxon>
        <taxon>Metazoa</taxon>
        <taxon>Ecdysozoa</taxon>
        <taxon>Arthropoda</taxon>
        <taxon>Crustacea</taxon>
        <taxon>Branchiopoda</taxon>
        <taxon>Diplostraca</taxon>
        <taxon>Cladocera</taxon>
        <taxon>Anomopoda</taxon>
        <taxon>Daphniidae</taxon>
        <taxon>Daphnia</taxon>
    </lineage>
</organism>
<gene>
    <name evidence="2" type="ORF">OUZ56_022432</name>
</gene>
<evidence type="ECO:0000256" key="1">
    <source>
        <dbReference type="SAM" id="Coils"/>
    </source>
</evidence>
<keyword evidence="3" id="KW-1185">Reference proteome</keyword>
<comment type="caution">
    <text evidence="2">The sequence shown here is derived from an EMBL/GenBank/DDBJ whole genome shotgun (WGS) entry which is preliminary data.</text>
</comment>
<reference evidence="2 3" key="1">
    <citation type="journal article" date="2023" name="Nucleic Acids Res.">
        <title>The hologenome of Daphnia magna reveals possible DNA methylation and microbiome-mediated evolution of the host genome.</title>
        <authorList>
            <person name="Chaturvedi A."/>
            <person name="Li X."/>
            <person name="Dhandapani V."/>
            <person name="Marshall H."/>
            <person name="Kissane S."/>
            <person name="Cuenca-Cambronero M."/>
            <person name="Asole G."/>
            <person name="Calvet F."/>
            <person name="Ruiz-Romero M."/>
            <person name="Marangio P."/>
            <person name="Guigo R."/>
            <person name="Rago D."/>
            <person name="Mirbahai L."/>
            <person name="Eastwood N."/>
            <person name="Colbourne J.K."/>
            <person name="Zhou J."/>
            <person name="Mallon E."/>
            <person name="Orsini L."/>
        </authorList>
    </citation>
    <scope>NUCLEOTIDE SEQUENCE [LARGE SCALE GENOMIC DNA]</scope>
    <source>
        <strain evidence="2">LRV0_1</strain>
    </source>
</reference>